<feature type="transmembrane region" description="Helical" evidence="1">
    <location>
        <begin position="53"/>
        <end position="80"/>
    </location>
</feature>
<evidence type="ECO:0000313" key="3">
    <source>
        <dbReference type="Proteomes" id="UP000244090"/>
    </source>
</evidence>
<dbReference type="OrthoDB" id="1446747at2"/>
<comment type="caution">
    <text evidence="2">The sequence shown here is derived from an EMBL/GenBank/DDBJ whole genome shotgun (WGS) entry which is preliminary data.</text>
</comment>
<dbReference type="RefSeq" id="WP_108114750.1">
    <property type="nucleotide sequence ID" value="NZ_QBKT01000004.1"/>
</dbReference>
<name>A0A2T6BZP0_9FLAO</name>
<organism evidence="2 3">
    <name type="scientific">Kordia periserrulae</name>
    <dbReference type="NCBI Taxonomy" id="701523"/>
    <lineage>
        <taxon>Bacteria</taxon>
        <taxon>Pseudomonadati</taxon>
        <taxon>Bacteroidota</taxon>
        <taxon>Flavobacteriia</taxon>
        <taxon>Flavobacteriales</taxon>
        <taxon>Flavobacteriaceae</taxon>
        <taxon>Kordia</taxon>
    </lineage>
</organism>
<protein>
    <submittedName>
        <fullName evidence="2">Uncharacterized protein</fullName>
    </submittedName>
</protein>
<evidence type="ECO:0000256" key="1">
    <source>
        <dbReference type="SAM" id="Phobius"/>
    </source>
</evidence>
<feature type="transmembrane region" description="Helical" evidence="1">
    <location>
        <begin position="100"/>
        <end position="120"/>
    </location>
</feature>
<sequence length="130" mass="14910">MEAENKKLDQFTKEVMQDAGLQAPSTDFLANVMAEVSKEKVAVKVYKPLISKVGWLTIGALFLIFAYVLTNFSLGFSIFGDWDLSSLLMEKYRLNVTIPSTYAYACFFFLIFVVIQIKIFQKQLDKRFHS</sequence>
<gene>
    <name evidence="2" type="ORF">C8N46_104161</name>
</gene>
<dbReference type="AlphaFoldDB" id="A0A2T6BZP0"/>
<keyword evidence="1" id="KW-0812">Transmembrane</keyword>
<keyword evidence="1" id="KW-1133">Transmembrane helix</keyword>
<dbReference type="Proteomes" id="UP000244090">
    <property type="component" value="Unassembled WGS sequence"/>
</dbReference>
<keyword evidence="3" id="KW-1185">Reference proteome</keyword>
<proteinExistence type="predicted"/>
<reference evidence="2 3" key="1">
    <citation type="submission" date="2018-04" db="EMBL/GenBank/DDBJ databases">
        <title>Genomic Encyclopedia of Archaeal and Bacterial Type Strains, Phase II (KMG-II): from individual species to whole genera.</title>
        <authorList>
            <person name="Goeker M."/>
        </authorList>
    </citation>
    <scope>NUCLEOTIDE SEQUENCE [LARGE SCALE GENOMIC DNA]</scope>
    <source>
        <strain evidence="2 3">DSM 25731</strain>
    </source>
</reference>
<dbReference type="EMBL" id="QBKT01000004">
    <property type="protein sequence ID" value="PTX61518.1"/>
    <property type="molecule type" value="Genomic_DNA"/>
</dbReference>
<keyword evidence="1" id="KW-0472">Membrane</keyword>
<evidence type="ECO:0000313" key="2">
    <source>
        <dbReference type="EMBL" id="PTX61518.1"/>
    </source>
</evidence>
<accession>A0A2T6BZP0</accession>